<evidence type="ECO:0000313" key="2">
    <source>
        <dbReference type="EMBL" id="MBO1900536.1"/>
    </source>
</evidence>
<accession>A0A939S730</accession>
<comment type="caution">
    <text evidence="2">The sequence shown here is derived from an EMBL/GenBank/DDBJ whole genome shotgun (WGS) entry which is preliminary data.</text>
</comment>
<dbReference type="NCBIfam" id="TIGR02547">
    <property type="entry name" value="casA_cse1"/>
    <property type="match status" value="1"/>
</dbReference>
<reference evidence="2" key="1">
    <citation type="submission" date="2021-03" db="EMBL/GenBank/DDBJ databases">
        <title>Leucobacter chromiisoli sp. nov., isolated from chromium-containing soil of chemical plant.</title>
        <authorList>
            <person name="Xu Z."/>
        </authorList>
    </citation>
    <scope>NUCLEOTIDE SEQUENCE</scope>
    <source>
        <strain evidence="2">S27</strain>
    </source>
</reference>
<name>A0A939S730_9MICO</name>
<dbReference type="Pfam" id="PF09481">
    <property type="entry name" value="CRISPR_Cse1"/>
    <property type="match status" value="1"/>
</dbReference>
<dbReference type="CDD" id="cd09729">
    <property type="entry name" value="Cse1_I-E"/>
    <property type="match status" value="1"/>
</dbReference>
<evidence type="ECO:0000313" key="3">
    <source>
        <dbReference type="Proteomes" id="UP000664382"/>
    </source>
</evidence>
<feature type="region of interest" description="Disordered" evidence="1">
    <location>
        <begin position="242"/>
        <end position="269"/>
    </location>
</feature>
<keyword evidence="3" id="KW-1185">Reference proteome</keyword>
<dbReference type="RefSeq" id="WP_208095171.1">
    <property type="nucleotide sequence ID" value="NZ_JAGDYM010000002.1"/>
</dbReference>
<proteinExistence type="predicted"/>
<sequence length="578" mass="63778">MTSTLAEPDSAPAEFVAPDFNLLDEPWIRVITTDNEPRHLSIRDVFREAGSVRRISGELPTQDFAVLRLLTAILWRSYTRDGTLPGAGIDAAEEWWAETFETGELALENIERYLDEQHDRFWLIHPTQPFYQVADLSTSSGEHSAVERLIADAESDYFSSRAGKRLYNLSYAEAARWLLHAQSYDYSGIKPAAVGDARAKNGKGYPIGVGAAGGGGGVIIHGANLIETLILNLPSPRIAETARAAADGRDEDRPAWELSPHTSQARNEEASIPLGALDALTWQSRRLRLFPRDGLIAGVLITNGDKLELKNNRADPFFGLQHSKNLSSKTDTVFLPRRHYSQRTFWRGVESLLYRHGVLSRDLQEKVPAELPDNVEALSRLSRHDSGALQRRVNVELVGIDYGTQDSVITDIVHTEIPVTLTLLTAEGSRWSEVIVQSVRKTLEAASAVGSFAGMLVQAAGGEYAHNADASREVLAALETEFRNWLFELPAAEPGPEPALEWRRTAREVILDHADALIRDAGPQAYQGRIVVPDAERSADARPRLNSAGTARIWLLTQLNKHLPLQAPNPAPNKESAQ</sequence>
<gene>
    <name evidence="2" type="primary">casA</name>
    <name evidence="2" type="ORF">J4H92_01070</name>
</gene>
<dbReference type="InterPro" id="IPR013381">
    <property type="entry name" value="CRISPR-assoc_prot_Cse1"/>
</dbReference>
<dbReference type="EMBL" id="JAGDYM010000002">
    <property type="protein sequence ID" value="MBO1900536.1"/>
    <property type="molecule type" value="Genomic_DNA"/>
</dbReference>
<evidence type="ECO:0000256" key="1">
    <source>
        <dbReference type="SAM" id="MobiDB-lite"/>
    </source>
</evidence>
<feature type="compositionally biased region" description="Basic and acidic residues" evidence="1">
    <location>
        <begin position="246"/>
        <end position="255"/>
    </location>
</feature>
<dbReference type="Proteomes" id="UP000664382">
    <property type="component" value="Unassembled WGS sequence"/>
</dbReference>
<dbReference type="AlphaFoldDB" id="A0A939S730"/>
<organism evidence="2 3">
    <name type="scientific">Leucobacter weissii</name>
    <dbReference type="NCBI Taxonomy" id="1983706"/>
    <lineage>
        <taxon>Bacteria</taxon>
        <taxon>Bacillati</taxon>
        <taxon>Actinomycetota</taxon>
        <taxon>Actinomycetes</taxon>
        <taxon>Micrococcales</taxon>
        <taxon>Microbacteriaceae</taxon>
        <taxon>Leucobacter</taxon>
    </lineage>
</organism>
<protein>
    <submittedName>
        <fullName evidence="2">Type I-E CRISPR-associated protein Cse1/CasA</fullName>
    </submittedName>
</protein>
<dbReference type="Gene3D" id="1.10.132.100">
    <property type="match status" value="1"/>
</dbReference>